<accession>A0A0N1HJ69</accession>
<dbReference type="EMBL" id="LFJN01000031">
    <property type="protein sequence ID" value="KPI36400.1"/>
    <property type="molecule type" value="Genomic_DNA"/>
</dbReference>
<feature type="region of interest" description="Disordered" evidence="1">
    <location>
        <begin position="393"/>
        <end position="468"/>
    </location>
</feature>
<evidence type="ECO:0000313" key="4">
    <source>
        <dbReference type="Proteomes" id="UP000038010"/>
    </source>
</evidence>
<feature type="compositionally biased region" description="Low complexity" evidence="1">
    <location>
        <begin position="402"/>
        <end position="427"/>
    </location>
</feature>
<proteinExistence type="predicted"/>
<feature type="compositionally biased region" description="Pro residues" evidence="1">
    <location>
        <begin position="428"/>
        <end position="447"/>
    </location>
</feature>
<dbReference type="AlphaFoldDB" id="A0A0N1HJ69"/>
<dbReference type="RefSeq" id="XP_017996363.1">
    <property type="nucleotide sequence ID" value="XM_018142943.1"/>
</dbReference>
<keyword evidence="4" id="KW-1185">Reference proteome</keyword>
<feature type="region of interest" description="Disordered" evidence="1">
    <location>
        <begin position="256"/>
        <end position="339"/>
    </location>
</feature>
<feature type="transmembrane region" description="Helical" evidence="2">
    <location>
        <begin position="139"/>
        <end position="158"/>
    </location>
</feature>
<dbReference type="GeneID" id="28734823"/>
<sequence length="510" mass="54759">MVFTKRVLNRGLLAVGSILLAITSLSLVGASLWLLARFRAGVAAVSLATAVSAFAAAAFAALPATGLATYTAFKSMKCRDPPHQCLPTRLSTLYRWTTYAAIYVTMIPCGLGLSFALSATCHSDESPWHRGLSCELMKVVWALSMFMLILVVLVLLPLRRALVASALPPVKKESDTESTSSLEKPEQFWPPHVYANFDRPATREQQRWLQRRNSLSSQKAIYPYAFEPRRSASYTGYITSPGSHYSFQRNTMRSFSDSQPTLYDPHRSGSFSTNSRPMTAISSTGSMYSRRYRQPDPNCPAIPESPSQSIDLAAPKPKAVDAAPSLPPAPPPAWCPPLSHAPLSSDPAIRALTGSPAGQVKTLASSTISSSYAPGNGFSRAASIMPSLSRATTTQTSILNISRPSTASTDTRSASTASTSRNSSRNVSPPPPLPPLPSPPTQPPPAVPRRAPGHAAAQPSTPTLVAYGPGIATTRTLRRPEMIGKCGVGDEFIQVQYQHQSGQITEIHAE</sequence>
<evidence type="ECO:0000313" key="3">
    <source>
        <dbReference type="EMBL" id="KPI36400.1"/>
    </source>
</evidence>
<feature type="transmembrane region" description="Helical" evidence="2">
    <location>
        <begin position="93"/>
        <end position="119"/>
    </location>
</feature>
<name>A0A0N1HJ69_9EURO</name>
<feature type="compositionally biased region" description="Low complexity" evidence="1">
    <location>
        <begin position="313"/>
        <end position="324"/>
    </location>
</feature>
<reference evidence="3 4" key="1">
    <citation type="submission" date="2015-06" db="EMBL/GenBank/DDBJ databases">
        <title>Draft genome of the ant-associated black yeast Phialophora attae CBS 131958.</title>
        <authorList>
            <person name="Moreno L.F."/>
            <person name="Stielow B.J."/>
            <person name="de Hoog S."/>
            <person name="Vicente V.A."/>
            <person name="Weiss V.A."/>
            <person name="de Vries M."/>
            <person name="Cruz L.M."/>
            <person name="Souza E.M."/>
        </authorList>
    </citation>
    <scope>NUCLEOTIDE SEQUENCE [LARGE SCALE GENOMIC DNA]</scope>
    <source>
        <strain evidence="3 4">CBS 131958</strain>
    </source>
</reference>
<keyword evidence="2" id="KW-1133">Transmembrane helix</keyword>
<dbReference type="STRING" id="1664694.A0A0N1HJ69"/>
<keyword evidence="2" id="KW-0812">Transmembrane</keyword>
<comment type="caution">
    <text evidence="3">The sequence shown here is derived from an EMBL/GenBank/DDBJ whole genome shotgun (WGS) entry which is preliminary data.</text>
</comment>
<feature type="transmembrane region" description="Helical" evidence="2">
    <location>
        <begin position="12"/>
        <end position="36"/>
    </location>
</feature>
<feature type="compositionally biased region" description="Pro residues" evidence="1">
    <location>
        <begin position="325"/>
        <end position="335"/>
    </location>
</feature>
<dbReference type="OrthoDB" id="4160904at2759"/>
<keyword evidence="2" id="KW-0472">Membrane</keyword>
<dbReference type="VEuPathDB" id="FungiDB:AB675_2933"/>
<evidence type="ECO:0000256" key="1">
    <source>
        <dbReference type="SAM" id="MobiDB-lite"/>
    </source>
</evidence>
<gene>
    <name evidence="3" type="ORF">AB675_2933</name>
</gene>
<dbReference type="Proteomes" id="UP000038010">
    <property type="component" value="Unassembled WGS sequence"/>
</dbReference>
<evidence type="ECO:0000256" key="2">
    <source>
        <dbReference type="SAM" id="Phobius"/>
    </source>
</evidence>
<feature type="compositionally biased region" description="Polar residues" evidence="1">
    <location>
        <begin position="269"/>
        <end position="287"/>
    </location>
</feature>
<organism evidence="3 4">
    <name type="scientific">Cyphellophora attinorum</name>
    <dbReference type="NCBI Taxonomy" id="1664694"/>
    <lineage>
        <taxon>Eukaryota</taxon>
        <taxon>Fungi</taxon>
        <taxon>Dikarya</taxon>
        <taxon>Ascomycota</taxon>
        <taxon>Pezizomycotina</taxon>
        <taxon>Eurotiomycetes</taxon>
        <taxon>Chaetothyriomycetidae</taxon>
        <taxon>Chaetothyriales</taxon>
        <taxon>Cyphellophoraceae</taxon>
        <taxon>Cyphellophora</taxon>
    </lineage>
</organism>
<feature type="transmembrane region" description="Helical" evidence="2">
    <location>
        <begin position="42"/>
        <end position="73"/>
    </location>
</feature>
<protein>
    <submittedName>
        <fullName evidence="3">Uncharacterized protein</fullName>
    </submittedName>
</protein>